<evidence type="ECO:0000313" key="1">
    <source>
        <dbReference type="EMBL" id="JAD39415.1"/>
    </source>
</evidence>
<protein>
    <submittedName>
        <fullName evidence="1">Uncharacterized protein</fullName>
    </submittedName>
</protein>
<reference evidence="1" key="1">
    <citation type="submission" date="2014-09" db="EMBL/GenBank/DDBJ databases">
        <authorList>
            <person name="Magalhaes I.L.F."/>
            <person name="Oliveira U."/>
            <person name="Santos F.R."/>
            <person name="Vidigal T.H.D.A."/>
            <person name="Brescovit A.D."/>
            <person name="Santos A.J."/>
        </authorList>
    </citation>
    <scope>NUCLEOTIDE SEQUENCE</scope>
    <source>
        <tissue evidence="1">Shoot tissue taken approximately 20 cm above the soil surface</tissue>
    </source>
</reference>
<proteinExistence type="predicted"/>
<accession>A0A0A8ZRM4</accession>
<name>A0A0A8ZRM4_ARUDO</name>
<reference evidence="1" key="2">
    <citation type="journal article" date="2015" name="Data Brief">
        <title>Shoot transcriptome of the giant reed, Arundo donax.</title>
        <authorList>
            <person name="Barrero R.A."/>
            <person name="Guerrero F.D."/>
            <person name="Moolhuijzen P."/>
            <person name="Goolsby J.A."/>
            <person name="Tidwell J."/>
            <person name="Bellgard S.E."/>
            <person name="Bellgard M.I."/>
        </authorList>
    </citation>
    <scope>NUCLEOTIDE SEQUENCE</scope>
    <source>
        <tissue evidence="1">Shoot tissue taken approximately 20 cm above the soil surface</tissue>
    </source>
</reference>
<dbReference type="EMBL" id="GBRH01258480">
    <property type="protein sequence ID" value="JAD39415.1"/>
    <property type="molecule type" value="Transcribed_RNA"/>
</dbReference>
<organism evidence="1">
    <name type="scientific">Arundo donax</name>
    <name type="common">Giant reed</name>
    <name type="synonym">Donax arundinaceus</name>
    <dbReference type="NCBI Taxonomy" id="35708"/>
    <lineage>
        <taxon>Eukaryota</taxon>
        <taxon>Viridiplantae</taxon>
        <taxon>Streptophyta</taxon>
        <taxon>Embryophyta</taxon>
        <taxon>Tracheophyta</taxon>
        <taxon>Spermatophyta</taxon>
        <taxon>Magnoliopsida</taxon>
        <taxon>Liliopsida</taxon>
        <taxon>Poales</taxon>
        <taxon>Poaceae</taxon>
        <taxon>PACMAD clade</taxon>
        <taxon>Arundinoideae</taxon>
        <taxon>Arundineae</taxon>
        <taxon>Arundo</taxon>
    </lineage>
</organism>
<dbReference type="AlphaFoldDB" id="A0A0A8ZRM4"/>
<sequence length="37" mass="4093">MVDRGGGVRAVHWTGPTGLWLGRFKWWGPGPTCQSHT</sequence>